<keyword evidence="1" id="KW-1133">Transmembrane helix</keyword>
<accession>A0A975A2I2</accession>
<feature type="transmembrane region" description="Helical" evidence="1">
    <location>
        <begin position="43"/>
        <end position="64"/>
    </location>
</feature>
<protein>
    <submittedName>
        <fullName evidence="2">Uncharacterized protein</fullName>
    </submittedName>
</protein>
<keyword evidence="1" id="KW-0472">Membrane</keyword>
<feature type="transmembrane region" description="Helical" evidence="1">
    <location>
        <begin position="126"/>
        <end position="143"/>
    </location>
</feature>
<gene>
    <name evidence="2" type="ORF">JR347_07285</name>
</gene>
<name>A0A975A2I2_9BACT</name>
<proteinExistence type="predicted"/>
<keyword evidence="3" id="KW-1185">Reference proteome</keyword>
<dbReference type="EMBL" id="CP070608">
    <property type="protein sequence ID" value="QSE98876.1"/>
    <property type="molecule type" value="Genomic_DNA"/>
</dbReference>
<dbReference type="AlphaFoldDB" id="A0A975A2I2"/>
<sequence>MEFDELKKVWDEQNKKTMYTIDESALHSIITSKKKGAIHKAKFMEYILVGTNLLAGSAIIIAHFVKGKDLILDLVMAVFMLATAAIILYFRSQRLSGKDKFDRSIQGDLEHGLSDARYVVRMSKTMQYYFVVIATLTVFTKGFENLSFTLILIGVFAFVLYASTWEHKWYVNKYNELKKLKKTLHDE</sequence>
<evidence type="ECO:0000313" key="3">
    <source>
        <dbReference type="Proteomes" id="UP000662783"/>
    </source>
</evidence>
<evidence type="ECO:0000256" key="1">
    <source>
        <dbReference type="SAM" id="Phobius"/>
    </source>
</evidence>
<dbReference type="KEGG" id="fuv:JR347_07285"/>
<dbReference type="RefSeq" id="WP_205723390.1">
    <property type="nucleotide sequence ID" value="NZ_CP070608.1"/>
</dbReference>
<organism evidence="2 3">
    <name type="scientific">Fulvivirga lutea</name>
    <dbReference type="NCBI Taxonomy" id="2810512"/>
    <lineage>
        <taxon>Bacteria</taxon>
        <taxon>Pseudomonadati</taxon>
        <taxon>Bacteroidota</taxon>
        <taxon>Cytophagia</taxon>
        <taxon>Cytophagales</taxon>
        <taxon>Fulvivirgaceae</taxon>
        <taxon>Fulvivirga</taxon>
    </lineage>
</organism>
<keyword evidence="1" id="KW-0812">Transmembrane</keyword>
<dbReference type="Proteomes" id="UP000662783">
    <property type="component" value="Chromosome"/>
</dbReference>
<reference evidence="2" key="1">
    <citation type="submission" date="2021-02" db="EMBL/GenBank/DDBJ databases">
        <title>Fulvivirga sp. S481 isolated from sea water.</title>
        <authorList>
            <person name="Bae S.S."/>
            <person name="Baek K."/>
        </authorList>
    </citation>
    <scope>NUCLEOTIDE SEQUENCE</scope>
    <source>
        <strain evidence="2">S481</strain>
    </source>
</reference>
<evidence type="ECO:0000313" key="2">
    <source>
        <dbReference type="EMBL" id="QSE98876.1"/>
    </source>
</evidence>
<feature type="transmembrane region" description="Helical" evidence="1">
    <location>
        <begin position="149"/>
        <end position="171"/>
    </location>
</feature>
<feature type="transmembrane region" description="Helical" evidence="1">
    <location>
        <begin position="70"/>
        <end position="90"/>
    </location>
</feature>